<proteinExistence type="predicted"/>
<organism evidence="1 2">
    <name type="scientific">Meloidogyne enterolobii</name>
    <name type="common">Root-knot nematode worm</name>
    <name type="synonym">Meloidogyne mayaguensis</name>
    <dbReference type="NCBI Taxonomy" id="390850"/>
    <lineage>
        <taxon>Eukaryota</taxon>
        <taxon>Metazoa</taxon>
        <taxon>Ecdysozoa</taxon>
        <taxon>Nematoda</taxon>
        <taxon>Chromadorea</taxon>
        <taxon>Rhabditida</taxon>
        <taxon>Tylenchina</taxon>
        <taxon>Tylenchomorpha</taxon>
        <taxon>Tylenchoidea</taxon>
        <taxon>Meloidogynidae</taxon>
        <taxon>Meloidogyninae</taxon>
        <taxon>Meloidogyne</taxon>
    </lineage>
</organism>
<gene>
    <name evidence="1" type="ORF">MENT_LOCUS37125</name>
</gene>
<comment type="caution">
    <text evidence="1">The sequence shown here is derived from an EMBL/GenBank/DDBJ whole genome shotgun (WGS) entry which is preliminary data.</text>
</comment>
<dbReference type="EMBL" id="CAJEWN010000515">
    <property type="protein sequence ID" value="CAD2184750.1"/>
    <property type="molecule type" value="Genomic_DNA"/>
</dbReference>
<name>A0A6V7WCN0_MELEN</name>
<reference evidence="1 2" key="1">
    <citation type="submission" date="2020-08" db="EMBL/GenBank/DDBJ databases">
        <authorList>
            <person name="Koutsovoulos G."/>
            <person name="Danchin GJ E."/>
        </authorList>
    </citation>
    <scope>NUCLEOTIDE SEQUENCE [LARGE SCALE GENOMIC DNA]</scope>
</reference>
<accession>A0A6V7WCN0</accession>
<dbReference type="Proteomes" id="UP000580250">
    <property type="component" value="Unassembled WGS sequence"/>
</dbReference>
<sequence length="65" mass="7908">MRVECKILRHFLTDVNGRVIFKWDGVHDIQLYLLRSKKLSFLAKTKNSFCANKHKIFRERKRNFI</sequence>
<dbReference type="AlphaFoldDB" id="A0A6V7WCN0"/>
<evidence type="ECO:0000313" key="2">
    <source>
        <dbReference type="Proteomes" id="UP000580250"/>
    </source>
</evidence>
<protein>
    <submittedName>
        <fullName evidence="1">Uncharacterized protein</fullName>
    </submittedName>
</protein>
<evidence type="ECO:0000313" key="1">
    <source>
        <dbReference type="EMBL" id="CAD2184750.1"/>
    </source>
</evidence>